<dbReference type="Gene3D" id="4.10.1060.50">
    <property type="match status" value="1"/>
</dbReference>
<accession>A0A0R2BHV9</accession>
<gene>
    <name evidence="3" type="ORF">FC48_GL001610</name>
</gene>
<feature type="transmembrane region" description="Helical" evidence="1">
    <location>
        <begin position="98"/>
        <end position="119"/>
    </location>
</feature>
<dbReference type="RefSeq" id="WP_056957905.1">
    <property type="nucleotide sequence ID" value="NZ_AYYN01000002.1"/>
</dbReference>
<evidence type="ECO:0000313" key="4">
    <source>
        <dbReference type="Proteomes" id="UP000051612"/>
    </source>
</evidence>
<sequence length="204" mass="22437">MDNKMYCTNCGAEMDPNASICVKCGVNKGKIKKYCAHCGKPVSEEQDVCTNCGAQLSNRIDISKGKDTIKNLSDKAIKETGNLAELASKKMGKQIKPVYLISALGALIAVIVVAVFLMMPKHLDGTYTTKVNILFAEVEDSYIFDGDKFTEKVDGDKRTTGTYEIKDGKVTLKPLNGESITGELSKDKKTITIDNYKYKKVEEK</sequence>
<dbReference type="Proteomes" id="UP000051612">
    <property type="component" value="Unassembled WGS sequence"/>
</dbReference>
<comment type="caution">
    <text evidence="3">The sequence shown here is derived from an EMBL/GenBank/DDBJ whole genome shotgun (WGS) entry which is preliminary data.</text>
</comment>
<evidence type="ECO:0000259" key="2">
    <source>
        <dbReference type="Pfam" id="PF12773"/>
    </source>
</evidence>
<keyword evidence="1" id="KW-1133">Transmembrane helix</keyword>
<dbReference type="PATRIC" id="fig|1423772.3.peg.1714"/>
<feature type="domain" description="DZANK-type" evidence="2">
    <location>
        <begin position="7"/>
        <end position="53"/>
    </location>
</feature>
<organism evidence="3 4">
    <name type="scientific">Ligilactobacillus murinus DSM 20452 = NBRC 14221</name>
    <dbReference type="NCBI Taxonomy" id="1423772"/>
    <lineage>
        <taxon>Bacteria</taxon>
        <taxon>Bacillati</taxon>
        <taxon>Bacillota</taxon>
        <taxon>Bacilli</taxon>
        <taxon>Lactobacillales</taxon>
        <taxon>Lactobacillaceae</taxon>
        <taxon>Ligilactobacillus</taxon>
    </lineage>
</organism>
<dbReference type="AlphaFoldDB" id="A0A0R2BHV9"/>
<name>A0A0R2BHV9_9LACO</name>
<evidence type="ECO:0000313" key="3">
    <source>
        <dbReference type="EMBL" id="KRM78098.1"/>
    </source>
</evidence>
<dbReference type="InterPro" id="IPR025874">
    <property type="entry name" value="DZR"/>
</dbReference>
<protein>
    <recommendedName>
        <fullName evidence="2">DZANK-type domain-containing protein</fullName>
    </recommendedName>
</protein>
<keyword evidence="1" id="KW-0472">Membrane</keyword>
<dbReference type="InterPro" id="IPR038587">
    <property type="entry name" value="Ribosomal_eL40_sf"/>
</dbReference>
<dbReference type="Pfam" id="PF12773">
    <property type="entry name" value="DZR"/>
    <property type="match status" value="1"/>
</dbReference>
<keyword evidence="1" id="KW-0812">Transmembrane</keyword>
<proteinExistence type="predicted"/>
<evidence type="ECO:0000256" key="1">
    <source>
        <dbReference type="SAM" id="Phobius"/>
    </source>
</evidence>
<dbReference type="EMBL" id="AYYN01000002">
    <property type="protein sequence ID" value="KRM78098.1"/>
    <property type="molecule type" value="Genomic_DNA"/>
</dbReference>
<reference evidence="3 4" key="1">
    <citation type="journal article" date="2015" name="Genome Announc.">
        <title>Expanding the biotechnology potential of lactobacilli through comparative genomics of 213 strains and associated genera.</title>
        <authorList>
            <person name="Sun Z."/>
            <person name="Harris H.M."/>
            <person name="McCann A."/>
            <person name="Guo C."/>
            <person name="Argimon S."/>
            <person name="Zhang W."/>
            <person name="Yang X."/>
            <person name="Jeffery I.B."/>
            <person name="Cooney J.C."/>
            <person name="Kagawa T.F."/>
            <person name="Liu W."/>
            <person name="Song Y."/>
            <person name="Salvetti E."/>
            <person name="Wrobel A."/>
            <person name="Rasinkangas P."/>
            <person name="Parkhill J."/>
            <person name="Rea M.C."/>
            <person name="O'Sullivan O."/>
            <person name="Ritari J."/>
            <person name="Douillard F.P."/>
            <person name="Paul Ross R."/>
            <person name="Yang R."/>
            <person name="Briner A.E."/>
            <person name="Felis G.E."/>
            <person name="de Vos W.M."/>
            <person name="Barrangou R."/>
            <person name="Klaenhammer T.R."/>
            <person name="Caufield P.W."/>
            <person name="Cui Y."/>
            <person name="Zhang H."/>
            <person name="O'Toole P.W."/>
        </authorList>
    </citation>
    <scope>NUCLEOTIDE SEQUENCE [LARGE SCALE GENOMIC DNA]</scope>
    <source>
        <strain evidence="3 4">DSM 20452</strain>
    </source>
</reference>